<evidence type="ECO:0000256" key="1">
    <source>
        <dbReference type="SAM" id="Phobius"/>
    </source>
</evidence>
<dbReference type="AlphaFoldDB" id="A0A1F6P7D6"/>
<organism evidence="2 3">
    <name type="scientific">Candidatus Magasanikbacteria bacterium RIFOXYD1_FULL_40_23</name>
    <dbReference type="NCBI Taxonomy" id="1798705"/>
    <lineage>
        <taxon>Bacteria</taxon>
        <taxon>Candidatus Magasanikiibacteriota</taxon>
    </lineage>
</organism>
<keyword evidence="1" id="KW-0812">Transmembrane</keyword>
<proteinExistence type="predicted"/>
<evidence type="ECO:0000313" key="2">
    <source>
        <dbReference type="EMBL" id="OGH92089.1"/>
    </source>
</evidence>
<sequence length="156" mass="17871">MLFKKAYRFGDKLEDKVRGKLSHFPIIYAFFGGAGVIIFWRGIWHTVDYVMEYFFATQDIASAQNMPHMVWWDGPLSIMVGAVILLLSGLFVTSFIGNEIIISGLKGEKKIAEKTEEDIKVDLEESIKMKQEMHAIDKRLDRIESLLEKDRPSKGV</sequence>
<dbReference type="STRING" id="1798705.A2563_00675"/>
<keyword evidence="1" id="KW-0472">Membrane</keyword>
<evidence type="ECO:0000313" key="3">
    <source>
        <dbReference type="Proteomes" id="UP000176634"/>
    </source>
</evidence>
<comment type="caution">
    <text evidence="2">The sequence shown here is derived from an EMBL/GenBank/DDBJ whole genome shotgun (WGS) entry which is preliminary data.</text>
</comment>
<name>A0A1F6P7D6_9BACT</name>
<gene>
    <name evidence="2" type="ORF">A2563_00675</name>
</gene>
<dbReference type="Proteomes" id="UP000176634">
    <property type="component" value="Unassembled WGS sequence"/>
</dbReference>
<protein>
    <submittedName>
        <fullName evidence="2">Uncharacterized protein</fullName>
    </submittedName>
</protein>
<feature type="transmembrane region" description="Helical" evidence="1">
    <location>
        <begin position="76"/>
        <end position="96"/>
    </location>
</feature>
<keyword evidence="1" id="KW-1133">Transmembrane helix</keyword>
<dbReference type="EMBL" id="MFRA01000008">
    <property type="protein sequence ID" value="OGH92089.1"/>
    <property type="molecule type" value="Genomic_DNA"/>
</dbReference>
<accession>A0A1F6P7D6</accession>
<reference evidence="2 3" key="1">
    <citation type="journal article" date="2016" name="Nat. Commun.">
        <title>Thousands of microbial genomes shed light on interconnected biogeochemical processes in an aquifer system.</title>
        <authorList>
            <person name="Anantharaman K."/>
            <person name="Brown C.T."/>
            <person name="Hug L.A."/>
            <person name="Sharon I."/>
            <person name="Castelle C.J."/>
            <person name="Probst A.J."/>
            <person name="Thomas B.C."/>
            <person name="Singh A."/>
            <person name="Wilkins M.J."/>
            <person name="Karaoz U."/>
            <person name="Brodie E.L."/>
            <person name="Williams K.H."/>
            <person name="Hubbard S.S."/>
            <person name="Banfield J.F."/>
        </authorList>
    </citation>
    <scope>NUCLEOTIDE SEQUENCE [LARGE SCALE GENOMIC DNA]</scope>
</reference>
<feature type="transmembrane region" description="Helical" evidence="1">
    <location>
        <begin position="21"/>
        <end position="43"/>
    </location>
</feature>